<evidence type="ECO:0000259" key="4">
    <source>
        <dbReference type="Pfam" id="PF25917"/>
    </source>
</evidence>
<name>A0A7C3KIM0_9CYAN</name>
<feature type="domain" description="Multidrug resistance protein MdtA-like barrel-sandwich hybrid" evidence="4">
    <location>
        <begin position="65"/>
        <end position="335"/>
    </location>
</feature>
<dbReference type="PANTHER" id="PTHR32347">
    <property type="entry name" value="EFFLUX SYSTEM COMPONENT YKNX-RELATED"/>
    <property type="match status" value="1"/>
</dbReference>
<comment type="caution">
    <text evidence="5">The sequence shown here is derived from an EMBL/GenBank/DDBJ whole genome shotgun (WGS) entry which is preliminary data.</text>
</comment>
<evidence type="ECO:0000313" key="5">
    <source>
        <dbReference type="EMBL" id="HFN00786.1"/>
    </source>
</evidence>
<dbReference type="InterPro" id="IPR050465">
    <property type="entry name" value="UPF0194_transport"/>
</dbReference>
<dbReference type="AlphaFoldDB" id="A0A7C3KIM0"/>
<accession>A0A7C3KIM0</accession>
<comment type="subcellular location">
    <subcellularLocation>
        <location evidence="1">Cell envelope</location>
    </subcellularLocation>
</comment>
<proteinExistence type="predicted"/>
<feature type="coiled-coil region" evidence="3">
    <location>
        <begin position="267"/>
        <end position="301"/>
    </location>
</feature>
<sequence length="428" mass="46169">MAPSVVSAPESSSAKVKGKRRPNPRILLAIALLAVAGYVAWRQFAPKPAATVLSVSGRIEADETNIDAKVGGRLVKVLPQEGDEVKAGQVVVEIQDEEINQQLLAAVAQVRAAQEEVAQARFDVEVAESRIREAETNVLQSQGESQGQVEQAASIVAANKAQVAEAIAQVRHAEAAIQQAEAERKLALIERDRYATLAAQGAVNRQQYDQAQTEAATAEARVETARATYQARLAAVQSAQEQLAAAQGSLTRSRSTTLNPEIRQSQLRAYRQQKQQAIAKLAAAEARVRNAQANQAQIQKRLDAFKVVSPISGVVQDRPLEPGAVVTTGKTLLTVINPQAVYLRAYVPEGELGKIYVGKEAKVLLDSFPNQPLPAKVSAIDPNASFTPENIYFPKDRVRQVFGIKLAIEQDKPYAKPGMPADAEISLE</sequence>
<evidence type="ECO:0000256" key="2">
    <source>
        <dbReference type="ARBA" id="ARBA00023054"/>
    </source>
</evidence>
<dbReference type="EMBL" id="DSRU01000342">
    <property type="protein sequence ID" value="HFN00786.1"/>
    <property type="molecule type" value="Genomic_DNA"/>
</dbReference>
<dbReference type="Gene3D" id="2.40.50.100">
    <property type="match status" value="1"/>
</dbReference>
<protein>
    <submittedName>
        <fullName evidence="5">HlyD family efflux transporter periplasmic adaptor subunit</fullName>
    </submittedName>
</protein>
<dbReference type="Gene3D" id="1.10.287.470">
    <property type="entry name" value="Helix hairpin bin"/>
    <property type="match status" value="1"/>
</dbReference>
<dbReference type="SUPFAM" id="SSF111369">
    <property type="entry name" value="HlyD-like secretion proteins"/>
    <property type="match status" value="3"/>
</dbReference>
<reference evidence="5" key="1">
    <citation type="journal article" date="2020" name="mSystems">
        <title>Genome- and Community-Level Interaction Insights into Carbon Utilization and Element Cycling Functions of Hydrothermarchaeota in Hydrothermal Sediment.</title>
        <authorList>
            <person name="Zhou Z."/>
            <person name="Liu Y."/>
            <person name="Xu W."/>
            <person name="Pan J."/>
            <person name="Luo Z.H."/>
            <person name="Li M."/>
        </authorList>
    </citation>
    <scope>NUCLEOTIDE SEQUENCE [LARGE SCALE GENOMIC DNA]</scope>
    <source>
        <strain evidence="5">SpSt-418</strain>
    </source>
</reference>
<gene>
    <name evidence="5" type="ORF">ENR64_24140</name>
</gene>
<evidence type="ECO:0000256" key="1">
    <source>
        <dbReference type="ARBA" id="ARBA00004196"/>
    </source>
</evidence>
<dbReference type="GO" id="GO:0030313">
    <property type="term" value="C:cell envelope"/>
    <property type="evidence" value="ECO:0007669"/>
    <property type="project" value="UniProtKB-SubCell"/>
</dbReference>
<dbReference type="Gene3D" id="2.40.30.170">
    <property type="match status" value="1"/>
</dbReference>
<feature type="coiled-coil region" evidence="3">
    <location>
        <begin position="110"/>
        <end position="228"/>
    </location>
</feature>
<organism evidence="5">
    <name type="scientific">Oscillatoriales cyanobacterium SpSt-418</name>
    <dbReference type="NCBI Taxonomy" id="2282169"/>
    <lineage>
        <taxon>Bacteria</taxon>
        <taxon>Bacillati</taxon>
        <taxon>Cyanobacteriota</taxon>
        <taxon>Cyanophyceae</taxon>
        <taxon>Oscillatoriophycideae</taxon>
        <taxon>Oscillatoriales</taxon>
    </lineage>
</organism>
<dbReference type="PRINTS" id="PR01490">
    <property type="entry name" value="RTXTOXIND"/>
</dbReference>
<evidence type="ECO:0000256" key="3">
    <source>
        <dbReference type="SAM" id="Coils"/>
    </source>
</evidence>
<dbReference type="InterPro" id="IPR058625">
    <property type="entry name" value="MdtA-like_BSH"/>
</dbReference>
<dbReference type="PANTHER" id="PTHR32347:SF23">
    <property type="entry name" value="BLL5650 PROTEIN"/>
    <property type="match status" value="1"/>
</dbReference>
<dbReference type="Pfam" id="PF25917">
    <property type="entry name" value="BSH_RND"/>
    <property type="match status" value="1"/>
</dbReference>
<keyword evidence="2 3" id="KW-0175">Coiled coil</keyword>